<dbReference type="InterPro" id="IPR048757">
    <property type="entry name" value="PylD_N"/>
</dbReference>
<dbReference type="Gene3D" id="3.40.50.12150">
    <property type="match status" value="1"/>
</dbReference>
<comment type="caution">
    <text evidence="2">The sequence shown here is derived from an EMBL/GenBank/DDBJ whole genome shotgun (WGS) entry which is preliminary data.</text>
</comment>
<dbReference type="Gene3D" id="3.40.50.720">
    <property type="entry name" value="NAD(P)-binding Rossmann-like Domain"/>
    <property type="match status" value="1"/>
</dbReference>
<evidence type="ECO:0000313" key="3">
    <source>
        <dbReference type="Proteomes" id="UP001056766"/>
    </source>
</evidence>
<accession>A0A9E5D9D5</accession>
<feature type="domain" description="Pyrrolysine biosynthesis protein PylD N-terminal" evidence="1">
    <location>
        <begin position="14"/>
        <end position="122"/>
    </location>
</feature>
<dbReference type="EMBL" id="JAGSOI010000001">
    <property type="protein sequence ID" value="MCM1985451.1"/>
    <property type="molecule type" value="Genomic_DNA"/>
</dbReference>
<dbReference type="SUPFAM" id="SSF51735">
    <property type="entry name" value="NAD(P)-binding Rossmann-fold domains"/>
    <property type="match status" value="1"/>
</dbReference>
<dbReference type="InterPro" id="IPR036291">
    <property type="entry name" value="NAD(P)-bd_dom_sf"/>
</dbReference>
<dbReference type="Proteomes" id="UP001056766">
    <property type="component" value="Unassembled WGS sequence"/>
</dbReference>
<dbReference type="AlphaFoldDB" id="A0A9E5D9D5"/>
<gene>
    <name evidence="2" type="primary">pylD</name>
    <name evidence="2" type="ORF">KDK67_00220</name>
</gene>
<organism evidence="2 3">
    <name type="scientific">Methanococcoides seepicolus</name>
    <dbReference type="NCBI Taxonomy" id="2828780"/>
    <lineage>
        <taxon>Archaea</taxon>
        <taxon>Methanobacteriati</taxon>
        <taxon>Methanobacteriota</taxon>
        <taxon>Stenosarchaea group</taxon>
        <taxon>Methanomicrobia</taxon>
        <taxon>Methanosarcinales</taxon>
        <taxon>Methanosarcinaceae</taxon>
        <taxon>Methanococcoides</taxon>
    </lineage>
</organism>
<keyword evidence="3" id="KW-1185">Reference proteome</keyword>
<dbReference type="InterPro" id="IPR023914">
    <property type="entry name" value="Pyrrolys_PylD"/>
</dbReference>
<sequence length="263" mass="28195">MVSFMALLTPEDLEDLLNKLRQSNETIKASTGKSITEICEEVYGTRPASQKVAIVPITAGNGIIGNFSSSLLAITEYFGLEGYITDHPDITGYHQAVSDGADILLMADDHMFIAHNLKNGKIAANHVCTGVIYSEIASRFIHAGSKDVLVIGLGRVGYAGAEHLVKKGFNVYAYDPNTEFMEKAIGELGVNAYDMNGPKQFSMVFEATPNANTISEGMIAERCLVSTPGIPCALPPELAENGDIDLVMEPLVIGAAAMLYSVF</sequence>
<name>A0A9E5D9D5_9EURY</name>
<dbReference type="NCBIfam" id="TIGR03911">
    <property type="entry name" value="pyrrolys_PylD"/>
    <property type="match status" value="1"/>
</dbReference>
<reference evidence="2" key="1">
    <citation type="journal article" date="2021" name="mSystems">
        <title>Bacteria and Archaea Synergistically Convert Glycine Betaine to Biogenic Methane in the Formosa Cold Seep of the South China Sea.</title>
        <authorList>
            <person name="Li L."/>
            <person name="Zhang W."/>
            <person name="Zhang S."/>
            <person name="Song L."/>
            <person name="Sun Q."/>
            <person name="Zhang H."/>
            <person name="Xiang H."/>
            <person name="Dong X."/>
        </authorList>
    </citation>
    <scope>NUCLEOTIDE SEQUENCE</scope>
    <source>
        <strain evidence="2">LLY</strain>
    </source>
</reference>
<protein>
    <submittedName>
        <fullName evidence="2">3-methylornithyl-N6-L-lysine dehydrogenase PylD</fullName>
    </submittedName>
</protein>
<evidence type="ECO:0000259" key="1">
    <source>
        <dbReference type="Pfam" id="PF21455"/>
    </source>
</evidence>
<proteinExistence type="predicted"/>
<evidence type="ECO:0000313" key="2">
    <source>
        <dbReference type="EMBL" id="MCM1985451.1"/>
    </source>
</evidence>
<reference evidence="2" key="2">
    <citation type="submission" date="2021-04" db="EMBL/GenBank/DDBJ databases">
        <authorList>
            <person name="Dong X."/>
        </authorList>
    </citation>
    <scope>NUCLEOTIDE SEQUENCE</scope>
    <source>
        <strain evidence="2">LLY</strain>
    </source>
</reference>
<dbReference type="Pfam" id="PF21455">
    <property type="entry name" value="PylD_N"/>
    <property type="match status" value="1"/>
</dbReference>